<sequence>MSGLMNKETAQSQVTHSVLWSEEILINHLLRLNKFILENEFAHFRKRLTSFRIIVIVRSARPKRLLVQLKLLTRGTPENHHP</sequence>
<protein>
    <submittedName>
        <fullName evidence="1">Uncharacterized protein</fullName>
    </submittedName>
</protein>
<proteinExistence type="predicted"/>
<reference evidence="1" key="1">
    <citation type="submission" date="2019-08" db="EMBL/GenBank/DDBJ databases">
        <authorList>
            <person name="Kucharzyk K."/>
            <person name="Murdoch R.W."/>
            <person name="Higgins S."/>
            <person name="Loffler F."/>
        </authorList>
    </citation>
    <scope>NUCLEOTIDE SEQUENCE</scope>
</reference>
<organism evidence="1">
    <name type="scientific">bioreactor metagenome</name>
    <dbReference type="NCBI Taxonomy" id="1076179"/>
    <lineage>
        <taxon>unclassified sequences</taxon>
        <taxon>metagenomes</taxon>
        <taxon>ecological metagenomes</taxon>
    </lineage>
</organism>
<dbReference type="AlphaFoldDB" id="A0A645HS53"/>
<accession>A0A645HS53</accession>
<evidence type="ECO:0000313" key="1">
    <source>
        <dbReference type="EMBL" id="MPN41426.1"/>
    </source>
</evidence>
<gene>
    <name evidence="1" type="ORF">SDC9_188972</name>
</gene>
<comment type="caution">
    <text evidence="1">The sequence shown here is derived from an EMBL/GenBank/DDBJ whole genome shotgun (WGS) entry which is preliminary data.</text>
</comment>
<dbReference type="EMBL" id="VSSQ01098447">
    <property type="protein sequence ID" value="MPN41426.1"/>
    <property type="molecule type" value="Genomic_DNA"/>
</dbReference>
<name>A0A645HS53_9ZZZZ</name>